<comment type="caution">
    <text evidence="2">The sequence shown here is derived from an EMBL/GenBank/DDBJ whole genome shotgun (WGS) entry which is preliminary data.</text>
</comment>
<evidence type="ECO:0000313" key="3">
    <source>
        <dbReference type="Proteomes" id="UP000245021"/>
    </source>
</evidence>
<keyword evidence="3" id="KW-1185">Reference proteome</keyword>
<gene>
    <name evidence="2" type="ORF">NtB2_01321</name>
</gene>
<organism evidence="2 3">
    <name type="scientific">Lactococcus termiticola</name>
    <dbReference type="NCBI Taxonomy" id="2169526"/>
    <lineage>
        <taxon>Bacteria</taxon>
        <taxon>Bacillati</taxon>
        <taxon>Bacillota</taxon>
        <taxon>Bacilli</taxon>
        <taxon>Lactobacillales</taxon>
        <taxon>Streptococcaceae</taxon>
        <taxon>Lactococcus</taxon>
    </lineage>
</organism>
<dbReference type="OrthoDB" id="2241442at2"/>
<evidence type="ECO:0000256" key="1">
    <source>
        <dbReference type="SAM" id="Phobius"/>
    </source>
</evidence>
<evidence type="ECO:0000313" key="2">
    <source>
        <dbReference type="EMBL" id="GBG97183.1"/>
    </source>
</evidence>
<reference evidence="2 3" key="1">
    <citation type="journal article" date="2018" name="Genome Announc.">
        <title>Draft Genome Sequence of Lactococcus sp. Strain NtB2 (JCM 32569), Isolated from the Gut of the Higher Termite Nasutitermes takasagoensis.</title>
        <authorList>
            <person name="Noda S."/>
            <person name="Aihara C."/>
            <person name="Yuki M."/>
            <person name="Ohkuma M."/>
        </authorList>
    </citation>
    <scope>NUCLEOTIDE SEQUENCE [LARGE SCALE GENOMIC DNA]</scope>
    <source>
        <strain evidence="2 3">NtB2</strain>
    </source>
</reference>
<sequence length="208" mass="23756">MLKEYSSRLMDALEVLERGIFGINDLKREFEYRANKLVNQQALIACLILPLILITIYTINGSGLVGKSIAETSPTESFLRMFVASFVTVTLGIVLNVGFKFLWYQDYLPAGKTAKQQKLMPEFAKEVRPKIQEVEAVLNDEAVSHPKLPEEFINFNALDRIAQYEANGQADCFEEAVRLLKEEENPLLTQAQKEKLVHQYQELKNEEI</sequence>
<feature type="transmembrane region" description="Helical" evidence="1">
    <location>
        <begin position="79"/>
        <end position="103"/>
    </location>
</feature>
<dbReference type="AlphaFoldDB" id="A0A2R5HGJ6"/>
<accession>A0A2R5HGJ6</accession>
<feature type="transmembrane region" description="Helical" evidence="1">
    <location>
        <begin position="42"/>
        <end position="59"/>
    </location>
</feature>
<proteinExistence type="predicted"/>
<dbReference type="EMBL" id="BFFO01000008">
    <property type="protein sequence ID" value="GBG97183.1"/>
    <property type="molecule type" value="Genomic_DNA"/>
</dbReference>
<protein>
    <submittedName>
        <fullName evidence="2">Uncharacterized protein</fullName>
    </submittedName>
</protein>
<dbReference type="RefSeq" id="WP_109246141.1">
    <property type="nucleotide sequence ID" value="NZ_BFFO01000008.1"/>
</dbReference>
<name>A0A2R5HGJ6_9LACT</name>
<keyword evidence="1" id="KW-0812">Transmembrane</keyword>
<keyword evidence="1" id="KW-0472">Membrane</keyword>
<dbReference type="Proteomes" id="UP000245021">
    <property type="component" value="Unassembled WGS sequence"/>
</dbReference>
<keyword evidence="1" id="KW-1133">Transmembrane helix</keyword>